<evidence type="ECO:0000256" key="2">
    <source>
        <dbReference type="ARBA" id="ARBA00022679"/>
    </source>
</evidence>
<dbReference type="FunFam" id="3.40.630.70:FF:000001">
    <property type="entry name" value="Leucyl/phenylalanyl-tRNA--protein transferase"/>
    <property type="match status" value="1"/>
</dbReference>
<comment type="catalytic activity">
    <reaction evidence="4">
        <text>N-terminal L-lysyl-[protein] + L-leucyl-tRNA(Leu) = N-terminal L-leucyl-L-lysyl-[protein] + tRNA(Leu) + H(+)</text>
        <dbReference type="Rhea" id="RHEA:12340"/>
        <dbReference type="Rhea" id="RHEA-COMP:9613"/>
        <dbReference type="Rhea" id="RHEA-COMP:9622"/>
        <dbReference type="Rhea" id="RHEA-COMP:12670"/>
        <dbReference type="Rhea" id="RHEA-COMP:12671"/>
        <dbReference type="ChEBI" id="CHEBI:15378"/>
        <dbReference type="ChEBI" id="CHEBI:65249"/>
        <dbReference type="ChEBI" id="CHEBI:78442"/>
        <dbReference type="ChEBI" id="CHEBI:78494"/>
        <dbReference type="ChEBI" id="CHEBI:133043"/>
        <dbReference type="EC" id="2.3.2.6"/>
    </reaction>
</comment>
<keyword evidence="1 4" id="KW-0963">Cytoplasm</keyword>
<accession>A0A0H0XSJ9</accession>
<dbReference type="NCBIfam" id="TIGR00667">
    <property type="entry name" value="aat"/>
    <property type="match status" value="1"/>
</dbReference>
<dbReference type="EMBL" id="LBHU01000001">
    <property type="protein sequence ID" value="KLI65289.1"/>
    <property type="molecule type" value="Genomic_DNA"/>
</dbReference>
<name>A0A0H0XSJ9_9SPHN</name>
<comment type="function">
    <text evidence="4">Functions in the N-end rule pathway of protein degradation where it conjugates Leu, Phe and, less efficiently, Met from aminoacyl-tRNAs to the N-termini of proteins containing an N-terminal arginine or lysine.</text>
</comment>
<comment type="catalytic activity">
    <reaction evidence="4">
        <text>N-terminal L-arginyl-[protein] + L-leucyl-tRNA(Leu) = N-terminal L-leucyl-L-arginyl-[protein] + tRNA(Leu) + H(+)</text>
        <dbReference type="Rhea" id="RHEA:50416"/>
        <dbReference type="Rhea" id="RHEA-COMP:9613"/>
        <dbReference type="Rhea" id="RHEA-COMP:9622"/>
        <dbReference type="Rhea" id="RHEA-COMP:12672"/>
        <dbReference type="Rhea" id="RHEA-COMP:12673"/>
        <dbReference type="ChEBI" id="CHEBI:15378"/>
        <dbReference type="ChEBI" id="CHEBI:64719"/>
        <dbReference type="ChEBI" id="CHEBI:78442"/>
        <dbReference type="ChEBI" id="CHEBI:78494"/>
        <dbReference type="ChEBI" id="CHEBI:133044"/>
        <dbReference type="EC" id="2.3.2.6"/>
    </reaction>
</comment>
<keyword evidence="2 4" id="KW-0808">Transferase</keyword>
<comment type="catalytic activity">
    <reaction evidence="4">
        <text>L-phenylalanyl-tRNA(Phe) + an N-terminal L-alpha-aminoacyl-[protein] = an N-terminal L-phenylalanyl-L-alpha-aminoacyl-[protein] + tRNA(Phe)</text>
        <dbReference type="Rhea" id="RHEA:43632"/>
        <dbReference type="Rhea" id="RHEA-COMP:9668"/>
        <dbReference type="Rhea" id="RHEA-COMP:9699"/>
        <dbReference type="Rhea" id="RHEA-COMP:10636"/>
        <dbReference type="Rhea" id="RHEA-COMP:10637"/>
        <dbReference type="ChEBI" id="CHEBI:78442"/>
        <dbReference type="ChEBI" id="CHEBI:78531"/>
        <dbReference type="ChEBI" id="CHEBI:78597"/>
        <dbReference type="ChEBI" id="CHEBI:83561"/>
        <dbReference type="EC" id="2.3.2.6"/>
    </reaction>
</comment>
<dbReference type="GO" id="GO:0005737">
    <property type="term" value="C:cytoplasm"/>
    <property type="evidence" value="ECO:0007669"/>
    <property type="project" value="UniProtKB-SubCell"/>
</dbReference>
<comment type="subcellular location">
    <subcellularLocation>
        <location evidence="4">Cytoplasm</location>
    </subcellularLocation>
</comment>
<evidence type="ECO:0000256" key="1">
    <source>
        <dbReference type="ARBA" id="ARBA00022490"/>
    </source>
</evidence>
<sequence length="243" mass="26693">MHAPPTKPASPKIIPPEVLLLAYRSGVFPMADSRDDEEVFWVEPRNRAILPLDGFRCSRSLAKVLKSDRFTVRVDGDFSAVIDACAQPRTDHPDTWISGTVDASYRNLHRHGHAHSVECWQDGELVGGLYGVAFDRVFCGESMFARADNASKVALAWLVALMRRAGYVLLDCQFMTEHLASLGAVEITRERYQELLGHAAEAQPRMSLPQALAALYQESEGSAGAEAFSSPGKLIAQSFSQTS</sequence>
<dbReference type="Gene3D" id="3.40.630.70">
    <property type="entry name" value="Leucyl/phenylalanyl-tRNA-protein transferase, C-terminal domain"/>
    <property type="match status" value="1"/>
</dbReference>
<dbReference type="PANTHER" id="PTHR30098:SF2">
    <property type="entry name" value="LEUCYL_PHENYLALANYL-TRNA--PROTEIN TRANSFERASE"/>
    <property type="match status" value="1"/>
</dbReference>
<dbReference type="SUPFAM" id="SSF55729">
    <property type="entry name" value="Acyl-CoA N-acyltransferases (Nat)"/>
    <property type="match status" value="1"/>
</dbReference>
<dbReference type="PATRIC" id="fig|874156.12.peg.1205"/>
<dbReference type="AlphaFoldDB" id="A0A0H0XSJ9"/>
<keyword evidence="6" id="KW-1185">Reference proteome</keyword>
<dbReference type="InterPro" id="IPR016181">
    <property type="entry name" value="Acyl_CoA_acyltransferase"/>
</dbReference>
<evidence type="ECO:0000313" key="5">
    <source>
        <dbReference type="EMBL" id="KLI65289.1"/>
    </source>
</evidence>
<evidence type="ECO:0000313" key="6">
    <source>
        <dbReference type="Proteomes" id="UP000053455"/>
    </source>
</evidence>
<dbReference type="GO" id="GO:0008914">
    <property type="term" value="F:leucyl-tRNA--protein transferase activity"/>
    <property type="evidence" value="ECO:0007669"/>
    <property type="project" value="UniProtKB-UniRule"/>
</dbReference>
<dbReference type="InterPro" id="IPR004616">
    <property type="entry name" value="Leu/Phe-tRNA_Trfase"/>
</dbReference>
<dbReference type="Pfam" id="PF03588">
    <property type="entry name" value="Leu_Phe_trans"/>
    <property type="match status" value="1"/>
</dbReference>
<organism evidence="5 6">
    <name type="scientific">Aurantiacibacter marinus</name>
    <dbReference type="NCBI Taxonomy" id="874156"/>
    <lineage>
        <taxon>Bacteria</taxon>
        <taxon>Pseudomonadati</taxon>
        <taxon>Pseudomonadota</taxon>
        <taxon>Alphaproteobacteria</taxon>
        <taxon>Sphingomonadales</taxon>
        <taxon>Erythrobacteraceae</taxon>
        <taxon>Aurantiacibacter</taxon>
    </lineage>
</organism>
<dbReference type="GO" id="GO:0030163">
    <property type="term" value="P:protein catabolic process"/>
    <property type="evidence" value="ECO:0007669"/>
    <property type="project" value="UniProtKB-UniRule"/>
</dbReference>
<dbReference type="HAMAP" id="MF_00688">
    <property type="entry name" value="Leu_Phe_trans"/>
    <property type="match status" value="1"/>
</dbReference>
<dbReference type="EC" id="2.3.2.6" evidence="4"/>
<evidence type="ECO:0000256" key="3">
    <source>
        <dbReference type="ARBA" id="ARBA00023315"/>
    </source>
</evidence>
<protein>
    <recommendedName>
        <fullName evidence="4">Leucyl/phenylalanyl-tRNA--protein transferase</fullName>
        <ecNumber evidence="4">2.3.2.6</ecNumber>
    </recommendedName>
    <alternativeName>
        <fullName evidence="4">L/F-transferase</fullName>
    </alternativeName>
    <alternativeName>
        <fullName evidence="4">Leucyltransferase</fullName>
    </alternativeName>
    <alternativeName>
        <fullName evidence="4">Phenyalanyltransferase</fullName>
    </alternativeName>
</protein>
<gene>
    <name evidence="4" type="primary">aat</name>
    <name evidence="5" type="ORF">AAV99_05825</name>
</gene>
<dbReference type="PANTHER" id="PTHR30098">
    <property type="entry name" value="LEUCYL/PHENYLALANYL-TRNA--PROTEIN TRANSFERASE"/>
    <property type="match status" value="1"/>
</dbReference>
<keyword evidence="3 4" id="KW-0012">Acyltransferase</keyword>
<evidence type="ECO:0000256" key="4">
    <source>
        <dbReference type="HAMAP-Rule" id="MF_00688"/>
    </source>
</evidence>
<comment type="caution">
    <text evidence="5">The sequence shown here is derived from an EMBL/GenBank/DDBJ whole genome shotgun (WGS) entry which is preliminary data.</text>
</comment>
<dbReference type="Proteomes" id="UP000053455">
    <property type="component" value="Unassembled WGS sequence"/>
</dbReference>
<dbReference type="RefSeq" id="WP_047092866.1">
    <property type="nucleotide sequence ID" value="NZ_LBHU01000001.1"/>
</dbReference>
<comment type="similarity">
    <text evidence="4">Belongs to the L/F-transferase family.</text>
</comment>
<reference evidence="5 6" key="1">
    <citation type="submission" date="2015-04" db="EMBL/GenBank/DDBJ databases">
        <title>The draft genome sequence of Erythrobacter marinus HWDM-33.</title>
        <authorList>
            <person name="Zhuang L."/>
            <person name="Liu Y."/>
            <person name="Shao Z."/>
        </authorList>
    </citation>
    <scope>NUCLEOTIDE SEQUENCE [LARGE SCALE GENOMIC DNA]</scope>
    <source>
        <strain evidence="5 6">HWDM-33</strain>
    </source>
</reference>
<proteinExistence type="inferred from homology"/>
<dbReference type="InterPro" id="IPR042203">
    <property type="entry name" value="Leu/Phe-tRNA_Trfase_C"/>
</dbReference>